<dbReference type="InterPro" id="IPR001646">
    <property type="entry name" value="5peptide_repeat"/>
</dbReference>
<gene>
    <name evidence="1" type="ORF">BGZ96_008380</name>
</gene>
<evidence type="ECO:0000313" key="2">
    <source>
        <dbReference type="Proteomes" id="UP001194696"/>
    </source>
</evidence>
<dbReference type="Gene3D" id="3.40.50.300">
    <property type="entry name" value="P-loop containing nucleotide triphosphate hydrolases"/>
    <property type="match status" value="1"/>
</dbReference>
<protein>
    <recommendedName>
        <fullName evidence="3">NACHT domain-containing protein</fullName>
    </recommendedName>
</protein>
<evidence type="ECO:0000313" key="1">
    <source>
        <dbReference type="EMBL" id="KAG0287727.1"/>
    </source>
</evidence>
<organism evidence="1 2">
    <name type="scientific">Linnemannia gamsii</name>
    <dbReference type="NCBI Taxonomy" id="64522"/>
    <lineage>
        <taxon>Eukaryota</taxon>
        <taxon>Fungi</taxon>
        <taxon>Fungi incertae sedis</taxon>
        <taxon>Mucoromycota</taxon>
        <taxon>Mortierellomycotina</taxon>
        <taxon>Mortierellomycetes</taxon>
        <taxon>Mortierellales</taxon>
        <taxon>Mortierellaceae</taxon>
        <taxon>Linnemannia</taxon>
    </lineage>
</organism>
<name>A0ABQ7JZ49_9FUNG</name>
<dbReference type="EMBL" id="JAAAIM010000464">
    <property type="protein sequence ID" value="KAG0287727.1"/>
    <property type="molecule type" value="Genomic_DNA"/>
</dbReference>
<reference evidence="1 2" key="1">
    <citation type="journal article" date="2020" name="Fungal Divers.">
        <title>Resolving the Mortierellaceae phylogeny through synthesis of multi-gene phylogenetics and phylogenomics.</title>
        <authorList>
            <person name="Vandepol N."/>
            <person name="Liber J."/>
            <person name="Desiro A."/>
            <person name="Na H."/>
            <person name="Kennedy M."/>
            <person name="Barry K."/>
            <person name="Grigoriev I.V."/>
            <person name="Miller A.N."/>
            <person name="O'Donnell K."/>
            <person name="Stajich J.E."/>
            <person name="Bonito G."/>
        </authorList>
    </citation>
    <scope>NUCLEOTIDE SEQUENCE [LARGE SCALE GENOMIC DNA]</scope>
    <source>
        <strain evidence="1 2">AD045</strain>
    </source>
</reference>
<sequence length="508" mass="57697">MAKANLQTPVDDLIPLMEKVQEFLSSERHVMLILGDSGAGKSTTNSGLYQNNEPIPLFVYLPAIDRPDKELITEHLRTQNFNDGQIQDMKRRRQFILICDGYDESHLTVNLHTANHFNRPGQWNVKMVISCRTQYLVQDYRSRFMPEGVSHYTSLALDRFQEAVIAPFSKQQIENYVEQYVPLEPRTWTTKDYMDKLTTIPNLLDLVRNPFLLTLSLEALPRLTEGENDFSTIKITRVQLYDTFVRHWLAVNSRRLQRSVLSGEDRGVLDQLLDAGFVSMGIEYSATLAAAVFEHQDGNPVVQYVHIKDKSSWRAEFFRPDPEVRMLRDSSPIARTGNLYRFIHRSMLEYFFSLTIFGPSVLGDNNGYASQHARCITESQLLDINGPLFKRNLLSESSVIQFLCERVKQHPDFQKQLLSVIEQSKSNPTVTTAAANAITILVRGEVRFNSADLRGIRIPCADLSDGQFDSAQFQGADLTGVTFSRGWLRQAAFSDALVDGVAGFSQLV</sequence>
<accession>A0ABQ7JZ49</accession>
<dbReference type="Pfam" id="PF00805">
    <property type="entry name" value="Pentapeptide"/>
    <property type="match status" value="1"/>
</dbReference>
<dbReference type="Gene3D" id="2.160.20.80">
    <property type="entry name" value="E3 ubiquitin-protein ligase SopA"/>
    <property type="match status" value="1"/>
</dbReference>
<proteinExistence type="predicted"/>
<evidence type="ECO:0008006" key="3">
    <source>
        <dbReference type="Google" id="ProtNLM"/>
    </source>
</evidence>
<dbReference type="SUPFAM" id="SSF52540">
    <property type="entry name" value="P-loop containing nucleoside triphosphate hydrolases"/>
    <property type="match status" value="1"/>
</dbReference>
<dbReference type="InterPro" id="IPR027417">
    <property type="entry name" value="P-loop_NTPase"/>
</dbReference>
<keyword evidence="2" id="KW-1185">Reference proteome</keyword>
<dbReference type="Proteomes" id="UP001194696">
    <property type="component" value="Unassembled WGS sequence"/>
</dbReference>
<dbReference type="SUPFAM" id="SSF141571">
    <property type="entry name" value="Pentapeptide repeat-like"/>
    <property type="match status" value="1"/>
</dbReference>
<comment type="caution">
    <text evidence="1">The sequence shown here is derived from an EMBL/GenBank/DDBJ whole genome shotgun (WGS) entry which is preliminary data.</text>
</comment>